<protein>
    <submittedName>
        <fullName evidence="1">Uncharacterized protein</fullName>
    </submittedName>
</protein>
<dbReference type="AlphaFoldDB" id="A0AAD7FT76"/>
<dbReference type="CDD" id="cd09917">
    <property type="entry name" value="F-box_SF"/>
    <property type="match status" value="1"/>
</dbReference>
<evidence type="ECO:0000313" key="1">
    <source>
        <dbReference type="EMBL" id="KAJ7641791.1"/>
    </source>
</evidence>
<accession>A0AAD7FT76</accession>
<keyword evidence="2" id="KW-1185">Reference proteome</keyword>
<gene>
    <name evidence="1" type="ORF">FB45DRAFT_901016</name>
</gene>
<name>A0AAD7FT76_9AGAR</name>
<sequence>MSLSPNSAALRFFNMSIFPHDALFVHLSAQDLVRLMRTSRRIYMLIHNVCFNITRILVPFFGTDAEVARFQRMQAETGTLISGSTALQFFNRITYPGSDLDIYAHRPKAEGPVQFLLKNGYTFLARKSQKPNALQQLPFSVAEKGPSYLGRGISDVLDFQKGDKKVQLIIGALTPMETILSFHTTCVMNIISHTSAYALYPRSTFIDNKALIIETVGAGQEAGRQKYAERGWELIHWPSVSHRSEIGVRVLRWVGDRFTWKIPISNAHLDMDMSPLTSWSIDCDGVKTKTRWSHSVAYQDREYLLADGDPYAIGDFVGNAECLQEPGAGNKLLRLVAKHRETLASHEMYF</sequence>
<proteinExistence type="predicted"/>
<organism evidence="1 2">
    <name type="scientific">Roridomyces roridus</name>
    <dbReference type="NCBI Taxonomy" id="1738132"/>
    <lineage>
        <taxon>Eukaryota</taxon>
        <taxon>Fungi</taxon>
        <taxon>Dikarya</taxon>
        <taxon>Basidiomycota</taxon>
        <taxon>Agaricomycotina</taxon>
        <taxon>Agaricomycetes</taxon>
        <taxon>Agaricomycetidae</taxon>
        <taxon>Agaricales</taxon>
        <taxon>Marasmiineae</taxon>
        <taxon>Mycenaceae</taxon>
        <taxon>Roridomyces</taxon>
    </lineage>
</organism>
<comment type="caution">
    <text evidence="1">The sequence shown here is derived from an EMBL/GenBank/DDBJ whole genome shotgun (WGS) entry which is preliminary data.</text>
</comment>
<evidence type="ECO:0000313" key="2">
    <source>
        <dbReference type="Proteomes" id="UP001221142"/>
    </source>
</evidence>
<dbReference type="EMBL" id="JARKIF010000004">
    <property type="protein sequence ID" value="KAJ7641791.1"/>
    <property type="molecule type" value="Genomic_DNA"/>
</dbReference>
<reference evidence="1" key="1">
    <citation type="submission" date="2023-03" db="EMBL/GenBank/DDBJ databases">
        <title>Massive genome expansion in bonnet fungi (Mycena s.s.) driven by repeated elements and novel gene families across ecological guilds.</title>
        <authorList>
            <consortium name="Lawrence Berkeley National Laboratory"/>
            <person name="Harder C.B."/>
            <person name="Miyauchi S."/>
            <person name="Viragh M."/>
            <person name="Kuo A."/>
            <person name="Thoen E."/>
            <person name="Andreopoulos B."/>
            <person name="Lu D."/>
            <person name="Skrede I."/>
            <person name="Drula E."/>
            <person name="Henrissat B."/>
            <person name="Morin E."/>
            <person name="Kohler A."/>
            <person name="Barry K."/>
            <person name="LaButti K."/>
            <person name="Morin E."/>
            <person name="Salamov A."/>
            <person name="Lipzen A."/>
            <person name="Mereny Z."/>
            <person name="Hegedus B."/>
            <person name="Baldrian P."/>
            <person name="Stursova M."/>
            <person name="Weitz H."/>
            <person name="Taylor A."/>
            <person name="Grigoriev I.V."/>
            <person name="Nagy L.G."/>
            <person name="Martin F."/>
            <person name="Kauserud H."/>
        </authorList>
    </citation>
    <scope>NUCLEOTIDE SEQUENCE</scope>
    <source>
        <strain evidence="1">9284</strain>
    </source>
</reference>
<dbReference type="Proteomes" id="UP001221142">
    <property type="component" value="Unassembled WGS sequence"/>
</dbReference>